<organism evidence="6">
    <name type="scientific">marine sediment metagenome</name>
    <dbReference type="NCBI Taxonomy" id="412755"/>
    <lineage>
        <taxon>unclassified sequences</taxon>
        <taxon>metagenomes</taxon>
        <taxon>ecological metagenomes</taxon>
    </lineage>
</organism>
<dbReference type="SUPFAM" id="SSF53649">
    <property type="entry name" value="Alkaline phosphatase-like"/>
    <property type="match status" value="1"/>
</dbReference>
<comment type="caution">
    <text evidence="6">The sequence shown here is derived from an EMBL/GenBank/DDBJ whole genome shotgun (WGS) entry which is preliminary data.</text>
</comment>
<dbReference type="PROSITE" id="PS00149">
    <property type="entry name" value="SULFATASE_2"/>
    <property type="match status" value="1"/>
</dbReference>
<gene>
    <name evidence="6" type="ORF">S03H2_63488</name>
</gene>
<evidence type="ECO:0000256" key="2">
    <source>
        <dbReference type="ARBA" id="ARBA00022729"/>
    </source>
</evidence>
<evidence type="ECO:0000256" key="3">
    <source>
        <dbReference type="ARBA" id="ARBA00022801"/>
    </source>
</evidence>
<keyword evidence="4" id="KW-0325">Glycoprotein</keyword>
<dbReference type="GO" id="GO:0016787">
    <property type="term" value="F:hydrolase activity"/>
    <property type="evidence" value="ECO:0007669"/>
    <property type="project" value="UniProtKB-KW"/>
</dbReference>
<dbReference type="EMBL" id="BARU01041147">
    <property type="protein sequence ID" value="GAH85321.1"/>
    <property type="molecule type" value="Genomic_DNA"/>
</dbReference>
<dbReference type="PROSITE" id="PS00523">
    <property type="entry name" value="SULFATASE_1"/>
    <property type="match status" value="1"/>
</dbReference>
<dbReference type="InterPro" id="IPR000917">
    <property type="entry name" value="Sulfatase_N"/>
</dbReference>
<keyword evidence="2" id="KW-0732">Signal</keyword>
<feature type="domain" description="Sulfatase N-terminal" evidence="5">
    <location>
        <begin position="4"/>
        <end position="185"/>
    </location>
</feature>
<evidence type="ECO:0000259" key="5">
    <source>
        <dbReference type="Pfam" id="PF00884"/>
    </source>
</evidence>
<comment type="similarity">
    <text evidence="1">Belongs to the sulfatase family.</text>
</comment>
<name>X1IS86_9ZZZZ</name>
<dbReference type="InterPro" id="IPR017850">
    <property type="entry name" value="Alkaline_phosphatase_core_sf"/>
</dbReference>
<dbReference type="Pfam" id="PF00884">
    <property type="entry name" value="Sulfatase"/>
    <property type="match status" value="1"/>
</dbReference>
<proteinExistence type="inferred from homology"/>
<dbReference type="InterPro" id="IPR024607">
    <property type="entry name" value="Sulfatase_CS"/>
</dbReference>
<evidence type="ECO:0000256" key="4">
    <source>
        <dbReference type="ARBA" id="ARBA00023180"/>
    </source>
</evidence>
<feature type="non-terminal residue" evidence="6">
    <location>
        <position position="1"/>
    </location>
</feature>
<dbReference type="PANTHER" id="PTHR43108:SF6">
    <property type="entry name" value="N-SULPHOGLUCOSAMINE SULPHOHYDROLASE"/>
    <property type="match status" value="1"/>
</dbReference>
<accession>X1IS86</accession>
<sequence>GKCFVTNSICTPSRASILTGQYSHLNGVYTLADDFDRNQQNVAKLLQQSGYQTAIIGKWHLHTEPSGFGYWNVLPGQGRYYNPLLKEKGKPWEYRNRGGEVYKGYVTDIITNLSLDWLKNRNKNKPFFLMCHHKAPHGLWEYAKRHKDLFQNIAIPEPTNLWEDKAHRSPGSREYGGTISSHNKYRSLVNKMEAKNWPTGQLDTVGMNEEEKTRAAYQKYLKDYLR</sequence>
<evidence type="ECO:0000313" key="6">
    <source>
        <dbReference type="EMBL" id="GAH85321.1"/>
    </source>
</evidence>
<protein>
    <recommendedName>
        <fullName evidence="5">Sulfatase N-terminal domain-containing protein</fullName>
    </recommendedName>
</protein>
<dbReference type="AlphaFoldDB" id="X1IS86"/>
<reference evidence="6" key="1">
    <citation type="journal article" date="2014" name="Front. Microbiol.">
        <title>High frequency of phylogenetically diverse reductive dehalogenase-homologous genes in deep subseafloor sedimentary metagenomes.</title>
        <authorList>
            <person name="Kawai M."/>
            <person name="Futagami T."/>
            <person name="Toyoda A."/>
            <person name="Takaki Y."/>
            <person name="Nishi S."/>
            <person name="Hori S."/>
            <person name="Arai W."/>
            <person name="Tsubouchi T."/>
            <person name="Morono Y."/>
            <person name="Uchiyama I."/>
            <person name="Ito T."/>
            <person name="Fujiyama A."/>
            <person name="Inagaki F."/>
            <person name="Takami H."/>
        </authorList>
    </citation>
    <scope>NUCLEOTIDE SEQUENCE</scope>
    <source>
        <strain evidence="6">Expedition CK06-06</strain>
    </source>
</reference>
<keyword evidence="3" id="KW-0378">Hydrolase</keyword>
<feature type="non-terminal residue" evidence="6">
    <location>
        <position position="226"/>
    </location>
</feature>
<evidence type="ECO:0000256" key="1">
    <source>
        <dbReference type="ARBA" id="ARBA00008779"/>
    </source>
</evidence>
<dbReference type="Gene3D" id="3.40.720.10">
    <property type="entry name" value="Alkaline Phosphatase, subunit A"/>
    <property type="match status" value="1"/>
</dbReference>
<dbReference type="PANTHER" id="PTHR43108">
    <property type="entry name" value="N-ACETYLGLUCOSAMINE-6-SULFATASE FAMILY MEMBER"/>
    <property type="match status" value="1"/>
</dbReference>